<protein>
    <submittedName>
        <fullName evidence="1">Uncharacterized protein</fullName>
    </submittedName>
</protein>
<name>A0A3S5AKR1_9PLAT</name>
<keyword evidence="2" id="KW-1185">Reference proteome</keyword>
<dbReference type="EMBL" id="CAAALY010057277">
    <property type="protein sequence ID" value="VEL22582.1"/>
    <property type="molecule type" value="Genomic_DNA"/>
</dbReference>
<dbReference type="Proteomes" id="UP000784294">
    <property type="component" value="Unassembled WGS sequence"/>
</dbReference>
<comment type="caution">
    <text evidence="1">The sequence shown here is derived from an EMBL/GenBank/DDBJ whole genome shotgun (WGS) entry which is preliminary data.</text>
</comment>
<proteinExistence type="predicted"/>
<sequence>GSVSSRNSPSSGRAAYSSSPNPVTFVAVRLPATGLSQGSVLAFPPNSAQTITLLEPSRVENHTNTSIYVHNKVVSANTRSPLSLKQELAPVSGLNETVLSSVPNAAATNKISSFPSKPMIGMDHKTALNAAGGNSSLHN</sequence>
<organism evidence="1 2">
    <name type="scientific">Protopolystoma xenopodis</name>
    <dbReference type="NCBI Taxonomy" id="117903"/>
    <lineage>
        <taxon>Eukaryota</taxon>
        <taxon>Metazoa</taxon>
        <taxon>Spiralia</taxon>
        <taxon>Lophotrochozoa</taxon>
        <taxon>Platyhelminthes</taxon>
        <taxon>Monogenea</taxon>
        <taxon>Polyopisthocotylea</taxon>
        <taxon>Polystomatidea</taxon>
        <taxon>Polystomatidae</taxon>
        <taxon>Protopolystoma</taxon>
    </lineage>
</organism>
<reference evidence="1" key="1">
    <citation type="submission" date="2018-11" db="EMBL/GenBank/DDBJ databases">
        <authorList>
            <consortium name="Pathogen Informatics"/>
        </authorList>
    </citation>
    <scope>NUCLEOTIDE SEQUENCE</scope>
</reference>
<dbReference type="AlphaFoldDB" id="A0A3S5AKR1"/>
<evidence type="ECO:0000313" key="2">
    <source>
        <dbReference type="Proteomes" id="UP000784294"/>
    </source>
</evidence>
<feature type="non-terminal residue" evidence="1">
    <location>
        <position position="1"/>
    </location>
</feature>
<gene>
    <name evidence="1" type="ORF">PXEA_LOCUS16022</name>
</gene>
<accession>A0A3S5AKR1</accession>
<evidence type="ECO:0000313" key="1">
    <source>
        <dbReference type="EMBL" id="VEL22582.1"/>
    </source>
</evidence>